<comment type="caution">
    <text evidence="2">The sequence shown here is derived from an EMBL/GenBank/DDBJ whole genome shotgun (WGS) entry which is preliminary data.</text>
</comment>
<sequence length="65" mass="7001">GRAHEKIVNKGVNLSIVIREASNLSDINSLGGGHPPAAGTKIPINKLDVFLENCNKIVRNQLQNN</sequence>
<name>X1IFA7_9ZZZZ</name>
<protein>
    <recommendedName>
        <fullName evidence="1">DHHA1 domain-containing protein</fullName>
    </recommendedName>
</protein>
<feature type="non-terminal residue" evidence="2">
    <location>
        <position position="1"/>
    </location>
</feature>
<dbReference type="Gene3D" id="3.10.310.30">
    <property type="match status" value="1"/>
</dbReference>
<dbReference type="EMBL" id="BARU01038115">
    <property type="protein sequence ID" value="GAH81076.1"/>
    <property type="molecule type" value="Genomic_DNA"/>
</dbReference>
<feature type="domain" description="DHHA1" evidence="1">
    <location>
        <begin position="8"/>
        <end position="59"/>
    </location>
</feature>
<reference evidence="2" key="1">
    <citation type="journal article" date="2014" name="Front. Microbiol.">
        <title>High frequency of phylogenetically diverse reductive dehalogenase-homologous genes in deep subseafloor sedimentary metagenomes.</title>
        <authorList>
            <person name="Kawai M."/>
            <person name="Futagami T."/>
            <person name="Toyoda A."/>
            <person name="Takaki Y."/>
            <person name="Nishi S."/>
            <person name="Hori S."/>
            <person name="Arai W."/>
            <person name="Tsubouchi T."/>
            <person name="Morono Y."/>
            <person name="Uchiyama I."/>
            <person name="Ito T."/>
            <person name="Fujiyama A."/>
            <person name="Inagaki F."/>
            <person name="Takami H."/>
        </authorList>
    </citation>
    <scope>NUCLEOTIDE SEQUENCE</scope>
    <source>
        <strain evidence="2">Expedition CK06-06</strain>
    </source>
</reference>
<proteinExistence type="predicted"/>
<dbReference type="Pfam" id="PF02272">
    <property type="entry name" value="DHHA1"/>
    <property type="match status" value="1"/>
</dbReference>
<evidence type="ECO:0000259" key="1">
    <source>
        <dbReference type="Pfam" id="PF02272"/>
    </source>
</evidence>
<accession>X1IFA7</accession>
<evidence type="ECO:0000313" key="2">
    <source>
        <dbReference type="EMBL" id="GAH81076.1"/>
    </source>
</evidence>
<dbReference type="GO" id="GO:0003676">
    <property type="term" value="F:nucleic acid binding"/>
    <property type="evidence" value="ECO:0007669"/>
    <property type="project" value="InterPro"/>
</dbReference>
<dbReference type="SUPFAM" id="SSF64182">
    <property type="entry name" value="DHH phosphoesterases"/>
    <property type="match status" value="1"/>
</dbReference>
<dbReference type="InterPro" id="IPR038763">
    <property type="entry name" value="DHH_sf"/>
</dbReference>
<dbReference type="InterPro" id="IPR003156">
    <property type="entry name" value="DHHA1_dom"/>
</dbReference>
<gene>
    <name evidence="2" type="ORF">S03H2_59286</name>
</gene>
<dbReference type="AlphaFoldDB" id="X1IFA7"/>
<organism evidence="2">
    <name type="scientific">marine sediment metagenome</name>
    <dbReference type="NCBI Taxonomy" id="412755"/>
    <lineage>
        <taxon>unclassified sequences</taxon>
        <taxon>metagenomes</taxon>
        <taxon>ecological metagenomes</taxon>
    </lineage>
</organism>